<evidence type="ECO:0000313" key="2">
    <source>
        <dbReference type="Proteomes" id="UP000072660"/>
    </source>
</evidence>
<organism evidence="1 2">
    <name type="scientific">Ventosimonas gracilis</name>
    <dbReference type="NCBI Taxonomy" id="1680762"/>
    <lineage>
        <taxon>Bacteria</taxon>
        <taxon>Pseudomonadati</taxon>
        <taxon>Pseudomonadota</taxon>
        <taxon>Gammaproteobacteria</taxon>
        <taxon>Pseudomonadales</taxon>
        <taxon>Ventosimonadaceae</taxon>
        <taxon>Ventosimonas</taxon>
    </lineage>
</organism>
<gene>
    <name evidence="1" type="ORF">AXE65_06410</name>
</gene>
<keyword evidence="2" id="KW-1185">Reference proteome</keyword>
<reference evidence="1 2" key="1">
    <citation type="submission" date="2016-02" db="EMBL/GenBank/DDBJ databases">
        <authorList>
            <person name="Wen L."/>
            <person name="He K."/>
            <person name="Yang H."/>
        </authorList>
    </citation>
    <scope>NUCLEOTIDE SEQUENCE [LARGE SCALE GENOMIC DNA]</scope>
    <source>
        <strain evidence="1 2">CV58</strain>
    </source>
</reference>
<evidence type="ECO:0000313" key="1">
    <source>
        <dbReference type="EMBL" id="KXU35364.1"/>
    </source>
</evidence>
<sequence>MATLHCAEQALAVGIDWAFVEDKSEVKAQLKQATGKQYVVASSDEGMLLGLSEADKAAKNRTAAGLLVGKLLPDAIVYEALDQERIWVCAVRGGLPLPGMDKVTDAGEALQVVADVRTYAHTPVTVVGSHPEASMTLAALMEQVEPSMLASCKLRKASDGERTKFYGVLAMAFCLIAWGIWEFRPQTDELDEDYDEIVHETGGAAEADDRSRDQQLIKQARQKFLQRPDMASVTALWADVLNRLPYAVGGYRPALTECRNHQCMLQWNWRAAQFERQYLDLLPGERQPSKNPGEYIRQVQTRIPLRSAGTRELRGITVDEMDNWAIDLITQVTRAGGRADILPPNQAVNVSLPPLRERGQPRSQLIGHEGRITVMASGWGNIQSVFSVLAQQDLIPERAVFNINGSTIGLQMEAKYVVPN</sequence>
<dbReference type="AlphaFoldDB" id="A0A139SLK1"/>
<dbReference type="Proteomes" id="UP000072660">
    <property type="component" value="Unassembled WGS sequence"/>
</dbReference>
<name>A0A139SLK1_9GAMM</name>
<dbReference type="EMBL" id="LSZO01000200">
    <property type="protein sequence ID" value="KXU35364.1"/>
    <property type="molecule type" value="Genomic_DNA"/>
</dbReference>
<proteinExistence type="predicted"/>
<dbReference type="RefSeq" id="WP_068392475.1">
    <property type="nucleotide sequence ID" value="NZ_LSZO01000200.1"/>
</dbReference>
<evidence type="ECO:0008006" key="3">
    <source>
        <dbReference type="Google" id="ProtNLM"/>
    </source>
</evidence>
<protein>
    <recommendedName>
        <fullName evidence="3">Type 4b pilus protein PilO2</fullName>
    </recommendedName>
</protein>
<comment type="caution">
    <text evidence="1">The sequence shown here is derived from an EMBL/GenBank/DDBJ whole genome shotgun (WGS) entry which is preliminary data.</text>
</comment>
<accession>A0A139SLK1</accession>